<dbReference type="Proteomes" id="UP001604277">
    <property type="component" value="Unassembled WGS sequence"/>
</dbReference>
<keyword evidence="1" id="KW-1133">Transmembrane helix</keyword>
<accession>A0ABD1RZS4</accession>
<reference evidence="3" key="1">
    <citation type="submission" date="2024-07" db="EMBL/GenBank/DDBJ databases">
        <title>Two chromosome-level genome assemblies of Korean endemic species Abeliophyllum distichum and Forsythia ovata (Oleaceae).</title>
        <authorList>
            <person name="Jang H."/>
        </authorList>
    </citation>
    <scope>NUCLEOTIDE SEQUENCE [LARGE SCALE GENOMIC DNA]</scope>
</reference>
<evidence type="ECO:0000256" key="1">
    <source>
        <dbReference type="SAM" id="Phobius"/>
    </source>
</evidence>
<keyword evidence="1" id="KW-0812">Transmembrane</keyword>
<evidence type="ECO:0000313" key="2">
    <source>
        <dbReference type="EMBL" id="KAL2493961.1"/>
    </source>
</evidence>
<proteinExistence type="predicted"/>
<keyword evidence="1" id="KW-0472">Membrane</keyword>
<dbReference type="EMBL" id="JBFOLJ010000011">
    <property type="protein sequence ID" value="KAL2493961.1"/>
    <property type="molecule type" value="Genomic_DNA"/>
</dbReference>
<name>A0ABD1RZS4_9LAMI</name>
<protein>
    <recommendedName>
        <fullName evidence="4">Cytochrome c biogenesis B</fullName>
    </recommendedName>
</protein>
<feature type="transmembrane region" description="Helical" evidence="1">
    <location>
        <begin position="24"/>
        <end position="43"/>
    </location>
</feature>
<gene>
    <name evidence="2" type="ORF">Fot_37718</name>
</gene>
<organism evidence="2 3">
    <name type="scientific">Forsythia ovata</name>
    <dbReference type="NCBI Taxonomy" id="205694"/>
    <lineage>
        <taxon>Eukaryota</taxon>
        <taxon>Viridiplantae</taxon>
        <taxon>Streptophyta</taxon>
        <taxon>Embryophyta</taxon>
        <taxon>Tracheophyta</taxon>
        <taxon>Spermatophyta</taxon>
        <taxon>Magnoliopsida</taxon>
        <taxon>eudicotyledons</taxon>
        <taxon>Gunneridae</taxon>
        <taxon>Pentapetalae</taxon>
        <taxon>asterids</taxon>
        <taxon>lamiids</taxon>
        <taxon>Lamiales</taxon>
        <taxon>Oleaceae</taxon>
        <taxon>Forsythieae</taxon>
        <taxon>Forsythia</taxon>
    </lineage>
</organism>
<keyword evidence="3" id="KW-1185">Reference proteome</keyword>
<evidence type="ECO:0008006" key="4">
    <source>
        <dbReference type="Google" id="ProtNLM"/>
    </source>
</evidence>
<comment type="caution">
    <text evidence="2">The sequence shown here is derived from an EMBL/GenBank/DDBJ whole genome shotgun (WGS) entry which is preliminary data.</text>
</comment>
<sequence>MVEPHHLHYPRLLSQPLYLRLPSLHLSTIVSTLISYGLLYFNLDRCPHPYIYRGLPFLHLHLQLPPHHPSTTVSTPISTDSSALLCHVPSTSASTSLSSASSTDLYSSRHDKSHPNSFICRRLHNFHANVGYAASILLTCPPSSSAQST</sequence>
<dbReference type="AlphaFoldDB" id="A0ABD1RZS4"/>
<evidence type="ECO:0000313" key="3">
    <source>
        <dbReference type="Proteomes" id="UP001604277"/>
    </source>
</evidence>